<dbReference type="EMBL" id="JAIWOZ010000001">
    <property type="protein sequence ID" value="KAH6611611.1"/>
    <property type="molecule type" value="Genomic_DNA"/>
</dbReference>
<sequence length="137" mass="14074">MTAPLIELLNATGALSDLEVEAMLGNAVIAHTVVWTAGVEATTLTTQIPGEQVGQGRLTFDAGSPRAGIPRGSKDNHTPMAQLATRSLPSFPRFPASLTCGSGIGLASILAGGVSPYANAKEAFDAARPLIRQPPVL</sequence>
<dbReference type="AlphaFoldDB" id="A0A9P8QU78"/>
<evidence type="ECO:0000313" key="1">
    <source>
        <dbReference type="EMBL" id="KAH6611611.1"/>
    </source>
</evidence>
<organism evidence="1 2">
    <name type="scientific">Trichoderma cornu-damae</name>
    <dbReference type="NCBI Taxonomy" id="654480"/>
    <lineage>
        <taxon>Eukaryota</taxon>
        <taxon>Fungi</taxon>
        <taxon>Dikarya</taxon>
        <taxon>Ascomycota</taxon>
        <taxon>Pezizomycotina</taxon>
        <taxon>Sordariomycetes</taxon>
        <taxon>Hypocreomycetidae</taxon>
        <taxon>Hypocreales</taxon>
        <taxon>Hypocreaceae</taxon>
        <taxon>Trichoderma</taxon>
    </lineage>
</organism>
<gene>
    <name evidence="1" type="ORF">Trco_001631</name>
</gene>
<accession>A0A9P8QU78</accession>
<name>A0A9P8QU78_9HYPO</name>
<keyword evidence="2" id="KW-1185">Reference proteome</keyword>
<protein>
    <submittedName>
        <fullName evidence="1">Uncharacterized protein</fullName>
    </submittedName>
</protein>
<comment type="caution">
    <text evidence="1">The sequence shown here is derived from an EMBL/GenBank/DDBJ whole genome shotgun (WGS) entry which is preliminary data.</text>
</comment>
<reference evidence="1" key="1">
    <citation type="submission" date="2021-08" db="EMBL/GenBank/DDBJ databases">
        <title>Chromosome-Level Trichoderma cornu-damae using Hi-C Data.</title>
        <authorList>
            <person name="Kim C.S."/>
        </authorList>
    </citation>
    <scope>NUCLEOTIDE SEQUENCE</scope>
    <source>
        <strain evidence="1">KA19-0412C</strain>
    </source>
</reference>
<dbReference type="Proteomes" id="UP000827724">
    <property type="component" value="Unassembled WGS sequence"/>
</dbReference>
<proteinExistence type="predicted"/>
<evidence type="ECO:0000313" key="2">
    <source>
        <dbReference type="Proteomes" id="UP000827724"/>
    </source>
</evidence>
<dbReference type="OrthoDB" id="5376590at2759"/>